<keyword evidence="1" id="KW-0732">Signal</keyword>
<name>A0A9N9XRL3_PHYSR</name>
<sequence length="200" mass="21491">MIQKKASIFLALLALLQGVASLSAYADEDGDILRPFVSNSQKRRICVELCLSGLGGSACGDECADITPTNLPVQSVEASVRAGKAAGSPQKSPNITRDASCDVLCLNGLGQPLCTCDTSATSSRRSEANFLEICSFFCVTYNYRISGCQKCSIYRSLVPGNRNLAVYTRFETTFDWESWCLEQCGRGNGGAACNCDRLPL</sequence>
<evidence type="ECO:0000313" key="2">
    <source>
        <dbReference type="EMBL" id="CAG9863306.1"/>
    </source>
</evidence>
<feature type="signal peptide" evidence="1">
    <location>
        <begin position="1"/>
        <end position="21"/>
    </location>
</feature>
<keyword evidence="3" id="KW-1185">Reference proteome</keyword>
<dbReference type="EMBL" id="OU900099">
    <property type="protein sequence ID" value="CAG9863306.1"/>
    <property type="molecule type" value="Genomic_DNA"/>
</dbReference>
<dbReference type="OrthoDB" id="8173223at2759"/>
<dbReference type="AlphaFoldDB" id="A0A9N9XRL3"/>
<proteinExistence type="predicted"/>
<accession>A0A9N9XRL3</accession>
<feature type="chain" id="PRO_5040369722" evidence="1">
    <location>
        <begin position="22"/>
        <end position="200"/>
    </location>
</feature>
<reference evidence="2" key="1">
    <citation type="submission" date="2022-01" db="EMBL/GenBank/DDBJ databases">
        <authorList>
            <person name="King R."/>
        </authorList>
    </citation>
    <scope>NUCLEOTIDE SEQUENCE</scope>
</reference>
<protein>
    <submittedName>
        <fullName evidence="2">Uncharacterized protein</fullName>
    </submittedName>
</protein>
<evidence type="ECO:0000256" key="1">
    <source>
        <dbReference type="SAM" id="SignalP"/>
    </source>
</evidence>
<gene>
    <name evidence="2" type="ORF">PHYEVI_LOCUS9602</name>
</gene>
<evidence type="ECO:0000313" key="3">
    <source>
        <dbReference type="Proteomes" id="UP001153712"/>
    </source>
</evidence>
<dbReference type="Proteomes" id="UP001153712">
    <property type="component" value="Chromosome 6"/>
</dbReference>
<organism evidence="2 3">
    <name type="scientific">Phyllotreta striolata</name>
    <name type="common">Striped flea beetle</name>
    <name type="synonym">Crioceris striolata</name>
    <dbReference type="NCBI Taxonomy" id="444603"/>
    <lineage>
        <taxon>Eukaryota</taxon>
        <taxon>Metazoa</taxon>
        <taxon>Ecdysozoa</taxon>
        <taxon>Arthropoda</taxon>
        <taxon>Hexapoda</taxon>
        <taxon>Insecta</taxon>
        <taxon>Pterygota</taxon>
        <taxon>Neoptera</taxon>
        <taxon>Endopterygota</taxon>
        <taxon>Coleoptera</taxon>
        <taxon>Polyphaga</taxon>
        <taxon>Cucujiformia</taxon>
        <taxon>Chrysomeloidea</taxon>
        <taxon>Chrysomelidae</taxon>
        <taxon>Galerucinae</taxon>
        <taxon>Alticini</taxon>
        <taxon>Phyllotreta</taxon>
    </lineage>
</organism>